<evidence type="ECO:0000313" key="1">
    <source>
        <dbReference type="EMBL" id="THH17388.1"/>
    </source>
</evidence>
<gene>
    <name evidence="1" type="ORF">EW146_g3401</name>
</gene>
<dbReference type="GO" id="GO:1990810">
    <property type="term" value="P:microtubule anchoring at mitotic spindle pole body"/>
    <property type="evidence" value="ECO:0007669"/>
    <property type="project" value="TreeGrafter"/>
</dbReference>
<proteinExistence type="predicted"/>
<dbReference type="GO" id="GO:0005815">
    <property type="term" value="C:microtubule organizing center"/>
    <property type="evidence" value="ECO:0007669"/>
    <property type="project" value="TreeGrafter"/>
</dbReference>
<dbReference type="SUPFAM" id="SSF82171">
    <property type="entry name" value="DPP6 N-terminal domain-like"/>
    <property type="match status" value="2"/>
</dbReference>
<dbReference type="Proteomes" id="UP000310158">
    <property type="component" value="Unassembled WGS sequence"/>
</dbReference>
<sequence>MDFTEIYKQTGGLVSFSAGAHFLLTAVADRIIVRRADTFQIARSWLVDSAPSATANALAASSSRRVQAADNAALASASTISHIGWSCDSEYILAACAKAGTVHVFQMRDEGWRARIDAGAEGLVKAEWAPDGRHVVCFSEWALRVSVWSLETSAATYIQYPLHPDKGYAFRSDGRYFVLAERHKSKDTLGVYDTADAFKLARHYPLPTSSMSSMSLSPTGNHLAVWEGPLEYKLYILSLAGDLLGAFSPDPDPGFGVRNVAWHPSGIFLAVGGWDDKIHILEQFTWSRVATLELGTRIPPGVTVWREPLNWIEATEGRGFLSYERLRGPQPLPQIRTDPSKPNPKSGVAQIEFNKTGTLLLARFENAPTAVHLFSFPAANEPFAPTLRSVLTHTRPVLQARWNPVRKGSLVACCGTRALYLWSDEWVGDSGEEEMAECVGVPAKTFDTRDVKWAPDGKGLILMDRETFCCGFEVEGDEVSAI</sequence>
<dbReference type="Gene3D" id="2.130.10.10">
    <property type="entry name" value="YVTN repeat-like/Quinoprotein amine dehydrogenase"/>
    <property type="match status" value="2"/>
</dbReference>
<name>A0A4S4LZG3_9AGAM</name>
<dbReference type="OrthoDB" id="308690at2759"/>
<evidence type="ECO:0000313" key="2">
    <source>
        <dbReference type="Proteomes" id="UP000310158"/>
    </source>
</evidence>
<dbReference type="GO" id="GO:1990811">
    <property type="term" value="C:MWP complex"/>
    <property type="evidence" value="ECO:0007669"/>
    <property type="project" value="TreeGrafter"/>
</dbReference>
<reference evidence="1 2" key="1">
    <citation type="submission" date="2019-02" db="EMBL/GenBank/DDBJ databases">
        <title>Genome sequencing of the rare red list fungi Bondarzewia mesenterica.</title>
        <authorList>
            <person name="Buettner E."/>
            <person name="Kellner H."/>
        </authorList>
    </citation>
    <scope>NUCLEOTIDE SEQUENCE [LARGE SCALE GENOMIC DNA]</scope>
    <source>
        <strain evidence="1 2">DSM 108281</strain>
    </source>
</reference>
<accession>A0A4S4LZG3</accession>
<dbReference type="InterPro" id="IPR052778">
    <property type="entry name" value="Centrosome-WD_assoc"/>
</dbReference>
<dbReference type="EMBL" id="SGPL01000113">
    <property type="protein sequence ID" value="THH17388.1"/>
    <property type="molecule type" value="Genomic_DNA"/>
</dbReference>
<protein>
    <recommendedName>
        <fullName evidence="3">Anaphase-promoting complex subunit 4 WD40 domain-containing protein</fullName>
    </recommendedName>
</protein>
<dbReference type="AlphaFoldDB" id="A0A4S4LZG3"/>
<dbReference type="Pfam" id="PF00400">
    <property type="entry name" value="WD40"/>
    <property type="match status" value="1"/>
</dbReference>
<evidence type="ECO:0008006" key="3">
    <source>
        <dbReference type="Google" id="ProtNLM"/>
    </source>
</evidence>
<dbReference type="PANTHER" id="PTHR16220:SF0">
    <property type="entry name" value="WD REPEAT-CONTAINING PROTEIN WRAP73"/>
    <property type="match status" value="1"/>
</dbReference>
<dbReference type="PANTHER" id="PTHR16220">
    <property type="entry name" value="WD REPEAT PROTEIN 8-RELATED"/>
    <property type="match status" value="1"/>
</dbReference>
<dbReference type="SMART" id="SM00320">
    <property type="entry name" value="WD40"/>
    <property type="match status" value="3"/>
</dbReference>
<organism evidence="1 2">
    <name type="scientific">Bondarzewia mesenterica</name>
    <dbReference type="NCBI Taxonomy" id="1095465"/>
    <lineage>
        <taxon>Eukaryota</taxon>
        <taxon>Fungi</taxon>
        <taxon>Dikarya</taxon>
        <taxon>Basidiomycota</taxon>
        <taxon>Agaricomycotina</taxon>
        <taxon>Agaricomycetes</taxon>
        <taxon>Russulales</taxon>
        <taxon>Bondarzewiaceae</taxon>
        <taxon>Bondarzewia</taxon>
    </lineage>
</organism>
<comment type="caution">
    <text evidence="1">The sequence shown here is derived from an EMBL/GenBank/DDBJ whole genome shotgun (WGS) entry which is preliminary data.</text>
</comment>
<dbReference type="InterPro" id="IPR015943">
    <property type="entry name" value="WD40/YVTN_repeat-like_dom_sf"/>
</dbReference>
<keyword evidence="2" id="KW-1185">Reference proteome</keyword>
<dbReference type="InterPro" id="IPR001680">
    <property type="entry name" value="WD40_rpt"/>
</dbReference>